<dbReference type="Proteomes" id="UP000093482">
    <property type="component" value="Unassembled WGS sequence"/>
</dbReference>
<dbReference type="AlphaFoldDB" id="A0A1C0YX32"/>
<protein>
    <submittedName>
        <fullName evidence="2">Uncharacterized protein</fullName>
    </submittedName>
</protein>
<accession>A0A1C0YX32</accession>
<evidence type="ECO:0000256" key="1">
    <source>
        <dbReference type="SAM" id="MobiDB-lite"/>
    </source>
</evidence>
<dbReference type="InterPro" id="IPR010982">
    <property type="entry name" value="Lambda_DNA-bd_dom_sf"/>
</dbReference>
<gene>
    <name evidence="2" type="ORF">A6K76_01100</name>
</gene>
<proteinExistence type="predicted"/>
<dbReference type="Gene3D" id="1.10.260.40">
    <property type="entry name" value="lambda repressor-like DNA-binding domains"/>
    <property type="match status" value="1"/>
</dbReference>
<evidence type="ECO:0000313" key="2">
    <source>
        <dbReference type="EMBL" id="OCS91742.1"/>
    </source>
</evidence>
<organism evidence="2 3">
    <name type="scientific">Caryophanon latum</name>
    <dbReference type="NCBI Taxonomy" id="33977"/>
    <lineage>
        <taxon>Bacteria</taxon>
        <taxon>Bacillati</taxon>
        <taxon>Bacillota</taxon>
        <taxon>Bacilli</taxon>
        <taxon>Bacillales</taxon>
        <taxon>Caryophanaceae</taxon>
        <taxon>Caryophanon</taxon>
    </lineage>
</organism>
<evidence type="ECO:0000313" key="3">
    <source>
        <dbReference type="Proteomes" id="UP000093482"/>
    </source>
</evidence>
<dbReference type="EMBL" id="MATO01000023">
    <property type="protein sequence ID" value="OCS91742.1"/>
    <property type="molecule type" value="Genomic_DNA"/>
</dbReference>
<reference evidence="2 3" key="1">
    <citation type="submission" date="2016-07" db="EMBL/GenBank/DDBJ databases">
        <title>Caryophanon latum genome sequencing.</title>
        <authorList>
            <person name="Verma A."/>
            <person name="Pal Y."/>
            <person name="Krishnamurthi S."/>
        </authorList>
    </citation>
    <scope>NUCLEOTIDE SEQUENCE [LARGE SCALE GENOMIC DNA]</scope>
    <source>
        <strain evidence="2 3">DSM 14151</strain>
    </source>
</reference>
<dbReference type="GO" id="GO:0003677">
    <property type="term" value="F:DNA binding"/>
    <property type="evidence" value="ECO:0007669"/>
    <property type="project" value="InterPro"/>
</dbReference>
<feature type="compositionally biased region" description="Basic and acidic residues" evidence="1">
    <location>
        <begin position="10"/>
        <end position="21"/>
    </location>
</feature>
<keyword evidence="3" id="KW-1185">Reference proteome</keyword>
<dbReference type="SUPFAM" id="SSF47413">
    <property type="entry name" value="lambda repressor-like DNA-binding domains"/>
    <property type="match status" value="1"/>
</dbReference>
<feature type="region of interest" description="Disordered" evidence="1">
    <location>
        <begin position="1"/>
        <end position="21"/>
    </location>
</feature>
<sequence length="172" mass="19306">MKKGGQKVHKGAEKMEKKEEKKFQPISATTAAFPSFSKLLATVSLTALPIALKKLHHEFIAELPSDVLKRYVKQSGLKNAQVIAQSGVTKDYFYGIQTGKRKPSREKTIQLCFGLQLNAEQSADFLKKMGHNELYLRDERDLIIAKHLESGLSLAETDDFLEEHGYDTLLKG</sequence>
<comment type="caution">
    <text evidence="2">The sequence shown here is derived from an EMBL/GenBank/DDBJ whole genome shotgun (WGS) entry which is preliminary data.</text>
</comment>
<name>A0A1C0YX32_9BACL</name>